<organism evidence="1">
    <name type="scientific">hot springs metagenome</name>
    <dbReference type="NCBI Taxonomy" id="433727"/>
    <lineage>
        <taxon>unclassified sequences</taxon>
        <taxon>metagenomes</taxon>
        <taxon>ecological metagenomes</taxon>
    </lineage>
</organism>
<name>A0A5J4L2C0_9ZZZZ</name>
<protein>
    <submittedName>
        <fullName evidence="1">Uncharacterized protein</fullName>
    </submittedName>
</protein>
<dbReference type="EMBL" id="BLAB01000001">
    <property type="protein sequence ID" value="GER92980.1"/>
    <property type="molecule type" value="Genomic_DNA"/>
</dbReference>
<dbReference type="AlphaFoldDB" id="A0A5J4L2C0"/>
<sequence length="66" mass="7888">MLDVFISISDPKRKEGIKTTNMVEFLDILEELITQYHTNRFQFAILSDNGMTFSFYRIRNIRIIEN</sequence>
<gene>
    <name evidence="1" type="ORF">A45J_0711</name>
</gene>
<comment type="caution">
    <text evidence="1">The sequence shown here is derived from an EMBL/GenBank/DDBJ whole genome shotgun (WGS) entry which is preliminary data.</text>
</comment>
<proteinExistence type="predicted"/>
<evidence type="ECO:0000313" key="1">
    <source>
        <dbReference type="EMBL" id="GER92980.1"/>
    </source>
</evidence>
<reference evidence="1" key="1">
    <citation type="submission" date="2019-10" db="EMBL/GenBank/DDBJ databases">
        <title>Metagenomic sequencing of thiosulfate-disproportionating enrichment culture.</title>
        <authorList>
            <person name="Umezawa K."/>
            <person name="Kojima H."/>
            <person name="Fukui M."/>
        </authorList>
    </citation>
    <scope>NUCLEOTIDE SEQUENCE</scope>
    <source>
        <strain evidence="1">45J</strain>
    </source>
</reference>
<accession>A0A5J4L2C0</accession>